<keyword evidence="2" id="KW-0963">Cytoplasm</keyword>
<keyword evidence="5" id="KW-0966">Cell projection</keyword>
<reference evidence="7 8" key="1">
    <citation type="journal article" date="2024" name="Science">
        <title>Giant polyketide synthase enzymes in the biosynthesis of giant marine polyether toxins.</title>
        <authorList>
            <person name="Fallon T.R."/>
            <person name="Shende V.V."/>
            <person name="Wierzbicki I.H."/>
            <person name="Pendleton A.L."/>
            <person name="Watervoot N.F."/>
            <person name="Auber R.P."/>
            <person name="Gonzalez D.J."/>
            <person name="Wisecaver J.H."/>
            <person name="Moore B.S."/>
        </authorList>
    </citation>
    <scope>NUCLEOTIDE SEQUENCE [LARGE SCALE GENOMIC DNA]</scope>
    <source>
        <strain evidence="7 8">12B1</strain>
    </source>
</reference>
<evidence type="ECO:0000313" key="8">
    <source>
        <dbReference type="Proteomes" id="UP001515480"/>
    </source>
</evidence>
<gene>
    <name evidence="7" type="ORF">AB1Y20_000971</name>
</gene>
<evidence type="ECO:0000313" key="7">
    <source>
        <dbReference type="EMBL" id="KAL1530049.1"/>
    </source>
</evidence>
<evidence type="ECO:0000256" key="6">
    <source>
        <dbReference type="ARBA" id="ARBA00039272"/>
    </source>
</evidence>
<dbReference type="PROSITE" id="PS51381">
    <property type="entry name" value="C2_B9"/>
    <property type="match status" value="1"/>
</dbReference>
<comment type="caution">
    <text evidence="7">The sequence shown here is derived from an EMBL/GenBank/DDBJ whole genome shotgun (WGS) entry which is preliminary data.</text>
</comment>
<evidence type="ECO:0000256" key="2">
    <source>
        <dbReference type="ARBA" id="ARBA00022490"/>
    </source>
</evidence>
<accession>A0AB34KBZ6</accession>
<proteinExistence type="predicted"/>
<protein>
    <recommendedName>
        <fullName evidence="6">B9 domain-containing protein 2</fullName>
    </recommendedName>
</protein>
<dbReference type="Pfam" id="PF07162">
    <property type="entry name" value="B9-C2"/>
    <property type="match status" value="1"/>
</dbReference>
<keyword evidence="8" id="KW-1185">Reference proteome</keyword>
<organism evidence="7 8">
    <name type="scientific">Prymnesium parvum</name>
    <name type="common">Toxic golden alga</name>
    <dbReference type="NCBI Taxonomy" id="97485"/>
    <lineage>
        <taxon>Eukaryota</taxon>
        <taxon>Haptista</taxon>
        <taxon>Haptophyta</taxon>
        <taxon>Prymnesiophyceae</taxon>
        <taxon>Prymnesiales</taxon>
        <taxon>Prymnesiaceae</taxon>
        <taxon>Prymnesium</taxon>
    </lineage>
</organism>
<keyword evidence="4" id="KW-0206">Cytoskeleton</keyword>
<dbReference type="GO" id="GO:0060271">
    <property type="term" value="P:cilium assembly"/>
    <property type="evidence" value="ECO:0007669"/>
    <property type="project" value="TreeGrafter"/>
</dbReference>
<dbReference type="EMBL" id="JBGBPQ010000001">
    <property type="protein sequence ID" value="KAL1530049.1"/>
    <property type="molecule type" value="Genomic_DNA"/>
</dbReference>
<dbReference type="GO" id="GO:0036038">
    <property type="term" value="C:MKS complex"/>
    <property type="evidence" value="ECO:0007669"/>
    <property type="project" value="TreeGrafter"/>
</dbReference>
<evidence type="ECO:0000256" key="3">
    <source>
        <dbReference type="ARBA" id="ARBA00022794"/>
    </source>
</evidence>
<dbReference type="PANTHER" id="PTHR12968:SF2">
    <property type="entry name" value="B9 DOMAIN-CONTAINING PROTEIN 2"/>
    <property type="match status" value="1"/>
</dbReference>
<dbReference type="PANTHER" id="PTHR12968">
    <property type="entry name" value="B9 DOMAIN-CONTAINING"/>
    <property type="match status" value="1"/>
</dbReference>
<sequence>MAELHILGQLAGGGGFELPSLLCKWVLEAGPNFRLLEGITAGQTHCDTPNEGEPAVWSHPMDIHYAVRGIDGWPRMRLEVYGVDIYGRTELAGYGQCTIPTVVGSHDLTVCTWRPCGSLREQMSAFFLGGVPRLKHTEIVSSAADRFRLQTQPSGEVYLKVSILCKDFARYGVHC</sequence>
<evidence type="ECO:0000256" key="1">
    <source>
        <dbReference type="ARBA" id="ARBA00004120"/>
    </source>
</evidence>
<keyword evidence="3" id="KW-0970">Cilium biogenesis/degradation</keyword>
<name>A0AB34KBZ6_PRYPA</name>
<comment type="subcellular location">
    <subcellularLocation>
        <location evidence="1">Cytoplasm</location>
        <location evidence="1">Cytoskeleton</location>
        <location evidence="1">Cilium basal body</location>
    </subcellularLocation>
</comment>
<dbReference type="InterPro" id="IPR010796">
    <property type="entry name" value="C2_B9-type_dom"/>
</dbReference>
<evidence type="ECO:0000256" key="4">
    <source>
        <dbReference type="ARBA" id="ARBA00023212"/>
    </source>
</evidence>
<dbReference type="AlphaFoldDB" id="A0AB34KBZ6"/>
<evidence type="ECO:0000256" key="5">
    <source>
        <dbReference type="ARBA" id="ARBA00023273"/>
    </source>
</evidence>
<dbReference type="Proteomes" id="UP001515480">
    <property type="component" value="Unassembled WGS sequence"/>
</dbReference>